<evidence type="ECO:0000313" key="2">
    <source>
        <dbReference type="Proteomes" id="UP000887116"/>
    </source>
</evidence>
<accession>A0A8X6GTT1</accession>
<dbReference type="EMBL" id="BMAO01016775">
    <property type="protein sequence ID" value="GFR11042.1"/>
    <property type="molecule type" value="Genomic_DNA"/>
</dbReference>
<name>A0A8X6GTT1_TRICU</name>
<organism evidence="1 2">
    <name type="scientific">Trichonephila clavata</name>
    <name type="common">Joro spider</name>
    <name type="synonym">Nephila clavata</name>
    <dbReference type="NCBI Taxonomy" id="2740835"/>
    <lineage>
        <taxon>Eukaryota</taxon>
        <taxon>Metazoa</taxon>
        <taxon>Ecdysozoa</taxon>
        <taxon>Arthropoda</taxon>
        <taxon>Chelicerata</taxon>
        <taxon>Arachnida</taxon>
        <taxon>Araneae</taxon>
        <taxon>Araneomorphae</taxon>
        <taxon>Entelegynae</taxon>
        <taxon>Araneoidea</taxon>
        <taxon>Nephilidae</taxon>
        <taxon>Trichonephila</taxon>
    </lineage>
</organism>
<evidence type="ECO:0000313" key="1">
    <source>
        <dbReference type="EMBL" id="GFR11042.1"/>
    </source>
</evidence>
<dbReference type="AlphaFoldDB" id="A0A8X6GTT1"/>
<reference evidence="1" key="1">
    <citation type="submission" date="2020-07" db="EMBL/GenBank/DDBJ databases">
        <title>Multicomponent nature underlies the extraordinary mechanical properties of spider dragline silk.</title>
        <authorList>
            <person name="Kono N."/>
            <person name="Nakamura H."/>
            <person name="Mori M."/>
            <person name="Yoshida Y."/>
            <person name="Ohtoshi R."/>
            <person name="Malay A.D."/>
            <person name="Moran D.A.P."/>
            <person name="Tomita M."/>
            <person name="Numata K."/>
            <person name="Arakawa K."/>
        </authorList>
    </citation>
    <scope>NUCLEOTIDE SEQUENCE</scope>
</reference>
<keyword evidence="2" id="KW-1185">Reference proteome</keyword>
<gene>
    <name evidence="1" type="ORF">TNCT_363681</name>
</gene>
<protein>
    <submittedName>
        <fullName evidence="1">Uncharacterized protein</fullName>
    </submittedName>
</protein>
<sequence>MGRSVFLSYRRGQPIAIVQGVEKLGRRKREGSKFLECQCGQRDFSTCELPLIRQLALLVPKSIFIEILQNLQDINQNLRMYFHINQDN</sequence>
<proteinExistence type="predicted"/>
<dbReference type="Proteomes" id="UP000887116">
    <property type="component" value="Unassembled WGS sequence"/>
</dbReference>
<comment type="caution">
    <text evidence="1">The sequence shown here is derived from an EMBL/GenBank/DDBJ whole genome shotgun (WGS) entry which is preliminary data.</text>
</comment>